<dbReference type="Pfam" id="PF00557">
    <property type="entry name" value="Peptidase_M24"/>
    <property type="match status" value="1"/>
</dbReference>
<dbReference type="InterPro" id="IPR000587">
    <property type="entry name" value="Creatinase_N"/>
</dbReference>
<evidence type="ECO:0000256" key="4">
    <source>
        <dbReference type="ARBA" id="ARBA00022801"/>
    </source>
</evidence>
<dbReference type="RefSeq" id="WP_173221677.1">
    <property type="nucleotide sequence ID" value="NZ_CP048104.1"/>
</dbReference>
<dbReference type="EMBL" id="CP048104">
    <property type="protein sequence ID" value="QKG84203.1"/>
    <property type="molecule type" value="Genomic_DNA"/>
</dbReference>
<dbReference type="Gene3D" id="3.40.350.10">
    <property type="entry name" value="Creatinase/prolidase N-terminal domain"/>
    <property type="match status" value="1"/>
</dbReference>
<evidence type="ECO:0000259" key="6">
    <source>
        <dbReference type="Pfam" id="PF01321"/>
    </source>
</evidence>
<dbReference type="PANTHER" id="PTHR46112">
    <property type="entry name" value="AMINOPEPTIDASE"/>
    <property type="match status" value="1"/>
</dbReference>
<dbReference type="SUPFAM" id="SSF53092">
    <property type="entry name" value="Creatinase/prolidase N-terminal domain"/>
    <property type="match status" value="1"/>
</dbReference>
<dbReference type="InterPro" id="IPR036005">
    <property type="entry name" value="Creatinase/aminopeptidase-like"/>
</dbReference>
<feature type="domain" description="Creatinase N-terminal" evidence="6">
    <location>
        <begin position="4"/>
        <end position="129"/>
    </location>
</feature>
<dbReference type="InterPro" id="IPR029149">
    <property type="entry name" value="Creatin/AminoP/Spt16_N"/>
</dbReference>
<dbReference type="PROSITE" id="PS00491">
    <property type="entry name" value="PROLINE_PEPTIDASE"/>
    <property type="match status" value="1"/>
</dbReference>
<keyword evidence="7" id="KW-0031">Aminopeptidase</keyword>
<dbReference type="PRINTS" id="PR00599">
    <property type="entry name" value="MAPEPTIDASE"/>
</dbReference>
<evidence type="ECO:0000256" key="1">
    <source>
        <dbReference type="ARBA" id="ARBA00001936"/>
    </source>
</evidence>
<keyword evidence="4" id="KW-0378">Hydrolase</keyword>
<name>A0A7D3Y1F6_9BACL</name>
<reference evidence="7 8" key="1">
    <citation type="submission" date="2020-01" db="EMBL/GenBank/DDBJ databases">
        <authorList>
            <person name="Gulvik C.A."/>
            <person name="Batra D.G."/>
        </authorList>
    </citation>
    <scope>NUCLEOTIDE SEQUENCE [LARGE SCALE GENOMIC DNA]</scope>
    <source>
        <strain evidence="7 8">W9323</strain>
    </source>
</reference>
<accession>A0A7D3Y1F6</accession>
<evidence type="ECO:0000259" key="5">
    <source>
        <dbReference type="Pfam" id="PF00557"/>
    </source>
</evidence>
<comment type="similarity">
    <text evidence="2">Belongs to the peptidase M24B family.</text>
</comment>
<keyword evidence="8" id="KW-1185">Reference proteome</keyword>
<dbReference type="InterPro" id="IPR001131">
    <property type="entry name" value="Peptidase_M24B_aminopep-P_CS"/>
</dbReference>
<dbReference type="InterPro" id="IPR000994">
    <property type="entry name" value="Pept_M24"/>
</dbReference>
<evidence type="ECO:0000256" key="3">
    <source>
        <dbReference type="ARBA" id="ARBA00022723"/>
    </source>
</evidence>
<dbReference type="Proteomes" id="UP000503088">
    <property type="component" value="Chromosome"/>
</dbReference>
<keyword evidence="3" id="KW-0479">Metal-binding</keyword>
<dbReference type="Pfam" id="PF01321">
    <property type="entry name" value="Creatinase_N"/>
    <property type="match status" value="1"/>
</dbReference>
<dbReference type="GO" id="GO:0004177">
    <property type="term" value="F:aminopeptidase activity"/>
    <property type="evidence" value="ECO:0007669"/>
    <property type="project" value="UniProtKB-KW"/>
</dbReference>
<evidence type="ECO:0000256" key="2">
    <source>
        <dbReference type="ARBA" id="ARBA00008766"/>
    </source>
</evidence>
<dbReference type="GO" id="GO:0008235">
    <property type="term" value="F:metalloexopeptidase activity"/>
    <property type="evidence" value="ECO:0007669"/>
    <property type="project" value="UniProtKB-ARBA"/>
</dbReference>
<dbReference type="InterPro" id="IPR050659">
    <property type="entry name" value="Peptidase_M24B"/>
</dbReference>
<organism evidence="7 8">
    <name type="scientific">Kroppenstedtia pulmonis</name>
    <dbReference type="NCBI Taxonomy" id="1380685"/>
    <lineage>
        <taxon>Bacteria</taxon>
        <taxon>Bacillati</taxon>
        <taxon>Bacillota</taxon>
        <taxon>Bacilli</taxon>
        <taxon>Bacillales</taxon>
        <taxon>Thermoactinomycetaceae</taxon>
        <taxon>Kroppenstedtia</taxon>
    </lineage>
</organism>
<dbReference type="Gene3D" id="3.90.230.10">
    <property type="entry name" value="Creatinase/methionine aminopeptidase superfamily"/>
    <property type="match status" value="1"/>
</dbReference>
<comment type="cofactor">
    <cofactor evidence="1">
        <name>Mn(2+)</name>
        <dbReference type="ChEBI" id="CHEBI:29035"/>
    </cofactor>
</comment>
<dbReference type="PANTHER" id="PTHR46112:SF3">
    <property type="entry name" value="AMINOPEPTIDASE YPDF"/>
    <property type="match status" value="1"/>
</dbReference>
<dbReference type="AlphaFoldDB" id="A0A7D3Y1F6"/>
<proteinExistence type="inferred from homology"/>
<dbReference type="FunFam" id="3.90.230.10:FF:000014">
    <property type="entry name" value="Aminopeptidase P family protein"/>
    <property type="match status" value="1"/>
</dbReference>
<keyword evidence="7" id="KW-0645">Protease</keyword>
<evidence type="ECO:0000313" key="8">
    <source>
        <dbReference type="Proteomes" id="UP000503088"/>
    </source>
</evidence>
<feature type="domain" description="Peptidase M24" evidence="5">
    <location>
        <begin position="137"/>
        <end position="339"/>
    </location>
</feature>
<dbReference type="SUPFAM" id="SSF55920">
    <property type="entry name" value="Creatinase/aminopeptidase"/>
    <property type="match status" value="1"/>
</dbReference>
<dbReference type="CDD" id="cd01092">
    <property type="entry name" value="APP-like"/>
    <property type="match status" value="1"/>
</dbReference>
<dbReference type="GO" id="GO:0046872">
    <property type="term" value="F:metal ion binding"/>
    <property type="evidence" value="ECO:0007669"/>
    <property type="project" value="UniProtKB-KW"/>
</dbReference>
<evidence type="ECO:0000313" key="7">
    <source>
        <dbReference type="EMBL" id="QKG84203.1"/>
    </source>
</evidence>
<protein>
    <submittedName>
        <fullName evidence="7">Aminopeptidase P family protein</fullName>
    </submittedName>
</protein>
<sequence>MRKRLQQLRKSMEEKKWEAFLISHPINRRYLTGFTGSAGWVLVTPDRQYLISDFRYGVQGREEAPDFEFVQYDRNPFATVREKCEEQGIRSVAFEQDDMTVALYRKLEEILEGIKPLPASGIVEKLRQVKDEEEIRIMKQAAKIADHAFKDILKEIRPGRREKEISMELEFLMRKQGATSSSFDTIVASGPRSALPHGVAGERILQKGDLITMDFGALYQGYCSDITRTVMLGQPSAKQREIYEIVLEAQQKGVAAIQPGMTGREVDAVARDLITDRGYGEYFGHSTGHGLGMEVHEPPHLSVKGETRLEPGMVVTVEPGIYLPELGGVRIEDDVLVTENGYEVLTHSPKELIIID</sequence>
<dbReference type="InterPro" id="IPR001714">
    <property type="entry name" value="Pept_M24_MAP"/>
</dbReference>
<gene>
    <name evidence="7" type="ORF">GXN76_06760</name>
</gene>
<dbReference type="KEGG" id="kpul:GXN76_06760"/>